<reference evidence="2" key="1">
    <citation type="submission" date="2021-06" db="EMBL/GenBank/DDBJ databases">
        <authorList>
            <person name="Hodson N. C."/>
            <person name="Mongue J. A."/>
            <person name="Jaron S. K."/>
        </authorList>
    </citation>
    <scope>NUCLEOTIDE SEQUENCE</scope>
</reference>
<feature type="coiled-coil region" evidence="1">
    <location>
        <begin position="90"/>
        <end position="131"/>
    </location>
</feature>
<organism evidence="2 3">
    <name type="scientific">Allacma fusca</name>
    <dbReference type="NCBI Taxonomy" id="39272"/>
    <lineage>
        <taxon>Eukaryota</taxon>
        <taxon>Metazoa</taxon>
        <taxon>Ecdysozoa</taxon>
        <taxon>Arthropoda</taxon>
        <taxon>Hexapoda</taxon>
        <taxon>Collembola</taxon>
        <taxon>Symphypleona</taxon>
        <taxon>Sminthuridae</taxon>
        <taxon>Allacma</taxon>
    </lineage>
</organism>
<dbReference type="EMBL" id="CAJVCH010494878">
    <property type="protein sequence ID" value="CAG7820935.1"/>
    <property type="molecule type" value="Genomic_DNA"/>
</dbReference>
<evidence type="ECO:0000313" key="3">
    <source>
        <dbReference type="Proteomes" id="UP000708208"/>
    </source>
</evidence>
<keyword evidence="1" id="KW-0175">Coiled coil</keyword>
<gene>
    <name evidence="2" type="ORF">AFUS01_LOCUS31303</name>
</gene>
<protein>
    <submittedName>
        <fullName evidence="2">Uncharacterized protein</fullName>
    </submittedName>
</protein>
<dbReference type="Proteomes" id="UP000708208">
    <property type="component" value="Unassembled WGS sequence"/>
</dbReference>
<feature type="non-terminal residue" evidence="2">
    <location>
        <position position="253"/>
    </location>
</feature>
<dbReference type="OrthoDB" id="10255522at2759"/>
<comment type="caution">
    <text evidence="2">The sequence shown here is derived from an EMBL/GenBank/DDBJ whole genome shotgun (WGS) entry which is preliminary data.</text>
</comment>
<name>A0A8J2KTA1_9HEXA</name>
<dbReference type="AlphaFoldDB" id="A0A8J2KTA1"/>
<sequence length="253" mass="29254">MLSEKDCLKSELKKLQTERSQIISLQQALKERLEIAEAEVSSTQLSLQTAADQLATAHADMLKFKEDSKKQLEAIRLEKNTSDSDWLSKNNQLSSDVKSAHKEINELQAKLQQSECLLNELNSNLSCAKEEVSQKLVIISDLQTRLQIEESKENQPFQPKPKLRSVGVETSSSIDIDKQRRHWQIKWERSEHLRKKESKELADNVYYKSEEIKNLLKKLNQSEEISSRLSTNVLYLEGEVDRYKELVPETVER</sequence>
<keyword evidence="3" id="KW-1185">Reference proteome</keyword>
<accession>A0A8J2KTA1</accession>
<proteinExistence type="predicted"/>
<evidence type="ECO:0000256" key="1">
    <source>
        <dbReference type="SAM" id="Coils"/>
    </source>
</evidence>
<evidence type="ECO:0000313" key="2">
    <source>
        <dbReference type="EMBL" id="CAG7820935.1"/>
    </source>
</evidence>